<evidence type="ECO:0000256" key="1">
    <source>
        <dbReference type="SAM" id="SignalP"/>
    </source>
</evidence>
<dbReference type="EMBL" id="JX010497">
    <property type="protein sequence ID" value="AFJ24740.1"/>
    <property type="molecule type" value="mRNA"/>
</dbReference>
<proteinExistence type="evidence at transcript level"/>
<evidence type="ECO:0000313" key="2">
    <source>
        <dbReference type="EMBL" id="AFJ24740.1"/>
    </source>
</evidence>
<dbReference type="AlphaFoldDB" id="I1ZI86"/>
<sequence length="177" mass="20644">MINFNQLSIISLSVVVIFLQSTSAKVPILVRYGEQECDELIPLKLKCDEFRKHAGLVCRGASDVLAKKCDTAFHHLTDGCNTKESNLLNKCGNPKPVCENRLHFLDIICNKACDAIKDFCRRRYIKINRKCEFIFKRIDERCLGIDEHYHETCELSLDPYNWRRVEKKYYEAKTSDY</sequence>
<name>I1ZI86_SCHMD</name>
<feature type="signal peptide" evidence="1">
    <location>
        <begin position="1"/>
        <end position="24"/>
    </location>
</feature>
<keyword evidence="1" id="KW-0732">Signal</keyword>
<accession>I1ZI86</accession>
<feature type="chain" id="PRO_5003655228" evidence="1">
    <location>
        <begin position="25"/>
        <end position="177"/>
    </location>
</feature>
<reference evidence="2" key="1">
    <citation type="journal article" date="2012" name="Genes Dev.">
        <title>A molecular wound response program associated with regeneration initiation in planarians.</title>
        <authorList>
            <person name="Wenemoser D."/>
            <person name="Lapan S.W."/>
            <person name="Wilkinson A.W."/>
            <person name="Bell G.W."/>
            <person name="Reddien P.W."/>
        </authorList>
    </citation>
    <scope>NUCLEOTIDE SEQUENCE</scope>
</reference>
<organism evidence="2">
    <name type="scientific">Schmidtea mediterranea</name>
    <name type="common">Freshwater planarian flatworm</name>
    <dbReference type="NCBI Taxonomy" id="79327"/>
    <lineage>
        <taxon>Eukaryota</taxon>
        <taxon>Metazoa</taxon>
        <taxon>Spiralia</taxon>
        <taxon>Lophotrochozoa</taxon>
        <taxon>Platyhelminthes</taxon>
        <taxon>Rhabditophora</taxon>
        <taxon>Seriata</taxon>
        <taxon>Tricladida</taxon>
        <taxon>Continenticola</taxon>
        <taxon>Geoplanoidea</taxon>
        <taxon>Dugesiidae</taxon>
        <taxon>Schmidtea</taxon>
    </lineage>
</organism>
<protein>
    <submittedName>
        <fullName evidence="2">Uncharacterized protein</fullName>
    </submittedName>
</protein>